<evidence type="ECO:0000256" key="2">
    <source>
        <dbReference type="ARBA" id="ARBA00022438"/>
    </source>
</evidence>
<evidence type="ECO:0000313" key="8">
    <source>
        <dbReference type="Proteomes" id="UP001597295"/>
    </source>
</evidence>
<accession>A0ABW5DTS3</accession>
<evidence type="ECO:0000256" key="1">
    <source>
        <dbReference type="ARBA" id="ARBA00009528"/>
    </source>
</evidence>
<sequence>MELALLTAADKAAQLHLVTKSGLSSLDPAWKAHADLAGFTGDAGTVLALPGGGFLAGVAEGDTSEALVFALGGLPDALPAGDYRLAVEPDSDAASAYALSWALGAYGFTRYKKRKKEAARLLWPAKADQKRVTAIAEAIHQGRDLINTPAGDLGPKELAEVARGIAARFGAEFSVIVGDELLDRGYPAVHAVGRAAANAPRLIDIRWGNPDHKKITLVGKGVCFDSGGLDIKPASGMINMKKDMGGGAAVLTLGQIIMALGLPVRLRVLVPAVENAISGNAFRPWDVLQTRKGLTVEVGNTDAEGRLILCDALAEGDSEKPDLMINCATLTGAARVALGTELPALFTRHDDLAEKILAAGTKVADPLWRLPLWPGYRRQMDSKVADLSSTGEGAFGGAINAAIYLAEFVEPTTRWAHIDMYGWNARTRPGRPEGGEVMVVRALLAMIEGEVA</sequence>
<dbReference type="Gene3D" id="3.40.220.10">
    <property type="entry name" value="Leucine Aminopeptidase, subunit E, domain 1"/>
    <property type="match status" value="1"/>
</dbReference>
<dbReference type="InterPro" id="IPR000819">
    <property type="entry name" value="Peptidase_M17_C"/>
</dbReference>
<dbReference type="PANTHER" id="PTHR11963:SF20">
    <property type="entry name" value="PEPTIDASE B"/>
    <property type="match status" value="1"/>
</dbReference>
<dbReference type="PROSITE" id="PS00631">
    <property type="entry name" value="CYTOSOL_AP"/>
    <property type="match status" value="1"/>
</dbReference>
<dbReference type="Pfam" id="PF00883">
    <property type="entry name" value="Peptidase_M17"/>
    <property type="match status" value="1"/>
</dbReference>
<keyword evidence="4" id="KW-0378">Hydrolase</keyword>
<dbReference type="SUPFAM" id="SSF52949">
    <property type="entry name" value="Macro domain-like"/>
    <property type="match status" value="1"/>
</dbReference>
<keyword evidence="2 7" id="KW-0031">Aminopeptidase</keyword>
<feature type="domain" description="Cytosol aminopeptidase" evidence="6">
    <location>
        <begin position="300"/>
        <end position="307"/>
    </location>
</feature>
<gene>
    <name evidence="7" type="ORF">ACFSM5_13395</name>
</gene>
<comment type="similarity">
    <text evidence="1">Belongs to the peptidase M17 family.</text>
</comment>
<proteinExistence type="inferred from homology"/>
<organism evidence="7 8">
    <name type="scientific">Lacibacterium aquatile</name>
    <dbReference type="NCBI Taxonomy" id="1168082"/>
    <lineage>
        <taxon>Bacteria</taxon>
        <taxon>Pseudomonadati</taxon>
        <taxon>Pseudomonadota</taxon>
        <taxon>Alphaproteobacteria</taxon>
        <taxon>Rhodospirillales</taxon>
        <taxon>Rhodospirillaceae</taxon>
    </lineage>
</organism>
<dbReference type="Pfam" id="PF21337">
    <property type="entry name" value="Peptidase_M17_N_1"/>
    <property type="match status" value="1"/>
</dbReference>
<dbReference type="PANTHER" id="PTHR11963">
    <property type="entry name" value="LEUCINE AMINOPEPTIDASE-RELATED"/>
    <property type="match status" value="1"/>
</dbReference>
<keyword evidence="5" id="KW-0464">Manganese</keyword>
<evidence type="ECO:0000256" key="5">
    <source>
        <dbReference type="ARBA" id="ARBA00023211"/>
    </source>
</evidence>
<dbReference type="SUPFAM" id="SSF53187">
    <property type="entry name" value="Zn-dependent exopeptidases"/>
    <property type="match status" value="1"/>
</dbReference>
<evidence type="ECO:0000259" key="6">
    <source>
        <dbReference type="PROSITE" id="PS00631"/>
    </source>
</evidence>
<comment type="caution">
    <text evidence="7">The sequence shown here is derived from an EMBL/GenBank/DDBJ whole genome shotgun (WGS) entry which is preliminary data.</text>
</comment>
<keyword evidence="8" id="KW-1185">Reference proteome</keyword>
<evidence type="ECO:0000256" key="4">
    <source>
        <dbReference type="ARBA" id="ARBA00022801"/>
    </source>
</evidence>
<evidence type="ECO:0000256" key="3">
    <source>
        <dbReference type="ARBA" id="ARBA00022670"/>
    </source>
</evidence>
<name>A0ABW5DTS3_9PROT</name>
<dbReference type="Gene3D" id="3.40.630.10">
    <property type="entry name" value="Zn peptidases"/>
    <property type="match status" value="1"/>
</dbReference>
<dbReference type="GO" id="GO:0004177">
    <property type="term" value="F:aminopeptidase activity"/>
    <property type="evidence" value="ECO:0007669"/>
    <property type="project" value="UniProtKB-KW"/>
</dbReference>
<dbReference type="RefSeq" id="WP_379876934.1">
    <property type="nucleotide sequence ID" value="NZ_JBHUIP010000012.1"/>
</dbReference>
<dbReference type="EMBL" id="JBHUIP010000012">
    <property type="protein sequence ID" value="MFD2263891.1"/>
    <property type="molecule type" value="Genomic_DNA"/>
</dbReference>
<reference evidence="8" key="1">
    <citation type="journal article" date="2019" name="Int. J. Syst. Evol. Microbiol.">
        <title>The Global Catalogue of Microorganisms (GCM) 10K type strain sequencing project: providing services to taxonomists for standard genome sequencing and annotation.</title>
        <authorList>
            <consortium name="The Broad Institute Genomics Platform"/>
            <consortium name="The Broad Institute Genome Sequencing Center for Infectious Disease"/>
            <person name="Wu L."/>
            <person name="Ma J."/>
        </authorList>
    </citation>
    <scope>NUCLEOTIDE SEQUENCE [LARGE SCALE GENOMIC DNA]</scope>
    <source>
        <strain evidence="8">CGMCC 1.19062</strain>
    </source>
</reference>
<dbReference type="CDD" id="cd00433">
    <property type="entry name" value="Peptidase_M17"/>
    <property type="match status" value="1"/>
</dbReference>
<dbReference type="Proteomes" id="UP001597295">
    <property type="component" value="Unassembled WGS sequence"/>
</dbReference>
<dbReference type="InterPro" id="IPR048816">
    <property type="entry name" value="Peptidase_M17_N_1"/>
</dbReference>
<evidence type="ECO:0000313" key="7">
    <source>
        <dbReference type="EMBL" id="MFD2263891.1"/>
    </source>
</evidence>
<dbReference type="InterPro" id="IPR011356">
    <property type="entry name" value="Leucine_aapep/pepB"/>
</dbReference>
<keyword evidence="3" id="KW-0645">Protease</keyword>
<protein>
    <submittedName>
        <fullName evidence="7">Leucyl aminopeptidase family protein</fullName>
    </submittedName>
</protein>
<dbReference type="PRINTS" id="PR00481">
    <property type="entry name" value="LAMNOPPTDASE"/>
</dbReference>
<dbReference type="InterPro" id="IPR043472">
    <property type="entry name" value="Macro_dom-like"/>
</dbReference>